<gene>
    <name evidence="2" type="ORF">SAMN04489747_2259</name>
</gene>
<proteinExistence type="predicted"/>
<dbReference type="EMBL" id="LT629688">
    <property type="protein sequence ID" value="SDE00633.1"/>
    <property type="molecule type" value="Genomic_DNA"/>
</dbReference>
<dbReference type="Pfam" id="PF13360">
    <property type="entry name" value="PQQ_2"/>
    <property type="match status" value="1"/>
</dbReference>
<dbReference type="InterPro" id="IPR002372">
    <property type="entry name" value="PQQ_rpt_dom"/>
</dbReference>
<organism evidence="2 3">
    <name type="scientific">Auraticoccus monumenti</name>
    <dbReference type="NCBI Taxonomy" id="675864"/>
    <lineage>
        <taxon>Bacteria</taxon>
        <taxon>Bacillati</taxon>
        <taxon>Actinomycetota</taxon>
        <taxon>Actinomycetes</taxon>
        <taxon>Propionibacteriales</taxon>
        <taxon>Propionibacteriaceae</taxon>
        <taxon>Auraticoccus</taxon>
    </lineage>
</organism>
<protein>
    <submittedName>
        <fullName evidence="2">PQQ-like domain-containing protein</fullName>
    </submittedName>
</protein>
<dbReference type="SUPFAM" id="SSF50998">
    <property type="entry name" value="Quinoprotein alcohol dehydrogenase-like"/>
    <property type="match status" value="1"/>
</dbReference>
<dbReference type="Gene3D" id="2.130.10.10">
    <property type="entry name" value="YVTN repeat-like/Quinoprotein amine dehydrogenase"/>
    <property type="match status" value="1"/>
</dbReference>
<dbReference type="AlphaFoldDB" id="A0A1G6ZEA7"/>
<accession>A0A1G6ZEA7</accession>
<name>A0A1G6ZEA7_9ACTN</name>
<sequence length="562" mass="59361">MVTALVLGLLSAAAMVYPDPSPDHAASAMVPEDGHSAALGSATGGLMTVETARQPGAQALQSGPEEFLDVFSVDETAVERSWVRVTEHRRDGTAGSVTHTLRSLEESGLHEWVRRDGSSAVALTPSALVLPADLRAGQRWSSSGVVHDVLRDRASVGDYVLDASAAASGVGPHCLDVSSSFRVEGSDAYDTVLTWCRGEGVVAQQLPGESWHPLEGTVAEHAGLEPVDTVSPPVSWSPEGWTAQRRPFLRFDTPSPLVVPRAPELPTDSGPVLTPTSGGDVLALEPDGDGFGWRWLAHPGGSVTTTAAFGEVVVAGTTRRQLVAYDRDGFRRWTLDLDDVVVRDLVRADDRTLLTADQSGTVTAVDIATGAVRWQASVGADLKGSLSRCGDVAVVADSAPSVTAFDLGDGSRRWSVRPPEQVLEVACSDDTVVLVDSEFDRHALAVADGSTRWRRPGLDGPEQLQVVDDLVVLRTDDEVVGLSVVDGMPRWREPGTSDGIVAVDGFVTVAKDDELVVLDQSGVPVTTVPGLPEAQENYLHVATGASGMWFLGTDGVPTWVGP</sequence>
<dbReference type="PANTHER" id="PTHR34512:SF30">
    <property type="entry name" value="OUTER MEMBRANE PROTEIN ASSEMBLY FACTOR BAMB"/>
    <property type="match status" value="1"/>
</dbReference>
<feature type="domain" description="Pyrrolo-quinoline quinone repeat" evidence="1">
    <location>
        <begin position="324"/>
        <end position="456"/>
    </location>
</feature>
<dbReference type="OrthoDB" id="3719819at2"/>
<reference evidence="2 3" key="1">
    <citation type="submission" date="2016-10" db="EMBL/GenBank/DDBJ databases">
        <authorList>
            <person name="de Groot N.N."/>
        </authorList>
    </citation>
    <scope>NUCLEOTIDE SEQUENCE [LARGE SCALE GENOMIC DNA]</scope>
    <source>
        <strain evidence="2 3">MON 2.2</strain>
    </source>
</reference>
<dbReference type="InterPro" id="IPR018391">
    <property type="entry name" value="PQQ_b-propeller_rpt"/>
</dbReference>
<evidence type="ECO:0000313" key="2">
    <source>
        <dbReference type="EMBL" id="SDE00633.1"/>
    </source>
</evidence>
<dbReference type="InterPro" id="IPR015943">
    <property type="entry name" value="WD40/YVTN_repeat-like_dom_sf"/>
</dbReference>
<keyword evidence="3" id="KW-1185">Reference proteome</keyword>
<dbReference type="PANTHER" id="PTHR34512">
    <property type="entry name" value="CELL SURFACE PROTEIN"/>
    <property type="match status" value="1"/>
</dbReference>
<evidence type="ECO:0000259" key="1">
    <source>
        <dbReference type="Pfam" id="PF13360"/>
    </source>
</evidence>
<dbReference type="InterPro" id="IPR011047">
    <property type="entry name" value="Quinoprotein_ADH-like_sf"/>
</dbReference>
<dbReference type="RefSeq" id="WP_157677085.1">
    <property type="nucleotide sequence ID" value="NZ_LT629688.1"/>
</dbReference>
<dbReference type="Proteomes" id="UP000198546">
    <property type="component" value="Chromosome i"/>
</dbReference>
<dbReference type="SMART" id="SM00564">
    <property type="entry name" value="PQQ"/>
    <property type="match status" value="3"/>
</dbReference>
<evidence type="ECO:0000313" key="3">
    <source>
        <dbReference type="Proteomes" id="UP000198546"/>
    </source>
</evidence>